<organism evidence="1 2">
    <name type="scientific">Candidatus Yanofskybacteria bacterium GW2011_GWD1_39_16</name>
    <dbReference type="NCBI Taxonomy" id="1619030"/>
    <lineage>
        <taxon>Bacteria</taxon>
        <taxon>Candidatus Yanofskyibacteriota</taxon>
    </lineage>
</organism>
<sequence>MKKGIFASVLALGVILPLIVSAAWWPFSMMKNRGNDDAKIKELREKSGLSITPNNRPKSGVEVSIECVANLIDTREVGFASAWITYTTAESTALSTRRVDLAAAWKIADVKTRNTAIQTAGSKYSKAHKLAAQNYRDSVKTAHVAYETAKKTCKILPTNDAKELVPTPELN</sequence>
<evidence type="ECO:0000313" key="2">
    <source>
        <dbReference type="Proteomes" id="UP000033996"/>
    </source>
</evidence>
<proteinExistence type="predicted"/>
<dbReference type="EMBL" id="LBWL01000025">
    <property type="protein sequence ID" value="KKR07424.1"/>
    <property type="molecule type" value="Genomic_DNA"/>
</dbReference>
<evidence type="ECO:0000313" key="1">
    <source>
        <dbReference type="EMBL" id="KKR07424.1"/>
    </source>
</evidence>
<name>A0A837HPG1_9BACT</name>
<dbReference type="AlphaFoldDB" id="A0A837HPG1"/>
<protein>
    <submittedName>
        <fullName evidence="1">Uncharacterized protein</fullName>
    </submittedName>
</protein>
<reference evidence="1 2" key="1">
    <citation type="journal article" date="2015" name="Nature">
        <title>rRNA introns, odd ribosomes, and small enigmatic genomes across a large radiation of phyla.</title>
        <authorList>
            <person name="Brown C.T."/>
            <person name="Hug L.A."/>
            <person name="Thomas B.C."/>
            <person name="Sharon I."/>
            <person name="Castelle C.J."/>
            <person name="Singh A."/>
            <person name="Wilkins M.J."/>
            <person name="Williams K.H."/>
            <person name="Banfield J.F."/>
        </authorList>
    </citation>
    <scope>NUCLEOTIDE SEQUENCE [LARGE SCALE GENOMIC DNA]</scope>
</reference>
<dbReference type="Proteomes" id="UP000033996">
    <property type="component" value="Unassembled WGS sequence"/>
</dbReference>
<comment type="caution">
    <text evidence="1">The sequence shown here is derived from an EMBL/GenBank/DDBJ whole genome shotgun (WGS) entry which is preliminary data.</text>
</comment>
<gene>
    <name evidence="1" type="ORF">UT35_C0025G0003</name>
</gene>
<accession>A0A837HPG1</accession>